<name>A0A1M5TR43_9BACT</name>
<gene>
    <name evidence="1" type="ORF">SAMN02745199_1464</name>
</gene>
<dbReference type="EMBL" id="FQXN01000005">
    <property type="protein sequence ID" value="SHH53151.1"/>
    <property type="molecule type" value="Genomic_DNA"/>
</dbReference>
<dbReference type="STRING" id="1123380.SAMN02745199_1464"/>
<evidence type="ECO:0000313" key="2">
    <source>
        <dbReference type="Proteomes" id="UP000242592"/>
    </source>
</evidence>
<dbReference type="OrthoDB" id="9794907at2"/>
<evidence type="ECO:0008006" key="3">
    <source>
        <dbReference type="Google" id="ProtNLM"/>
    </source>
</evidence>
<accession>A0A1M5TR43</accession>
<reference evidence="2" key="1">
    <citation type="submission" date="2016-11" db="EMBL/GenBank/DDBJ databases">
        <authorList>
            <person name="Varghese N."/>
            <person name="Submissions S."/>
        </authorList>
    </citation>
    <scope>NUCLEOTIDE SEQUENCE [LARGE SCALE GENOMIC DNA]</scope>
    <source>
        <strain evidence="2">DSM 15807</strain>
    </source>
</reference>
<dbReference type="Pfam" id="PF18306">
    <property type="entry name" value="LDcluster4"/>
    <property type="match status" value="1"/>
</dbReference>
<dbReference type="InterPro" id="IPR041164">
    <property type="entry name" value="LDcluster4"/>
</dbReference>
<keyword evidence="2" id="KW-1185">Reference proteome</keyword>
<dbReference type="PANTHER" id="PTHR43393">
    <property type="entry name" value="CYTOKININ RIBOSIDE 5'-MONOPHOSPHATE PHOSPHORIBOHYDROLASE"/>
    <property type="match status" value="1"/>
</dbReference>
<evidence type="ECO:0000313" key="1">
    <source>
        <dbReference type="EMBL" id="SHH53151.1"/>
    </source>
</evidence>
<proteinExistence type="predicted"/>
<dbReference type="NCBIfam" id="TIGR00725">
    <property type="entry name" value="TIGR00725 family protein"/>
    <property type="match status" value="1"/>
</dbReference>
<dbReference type="InterPro" id="IPR052341">
    <property type="entry name" value="LOG_family_nucleotidases"/>
</dbReference>
<dbReference type="PANTHER" id="PTHR43393:SF3">
    <property type="entry name" value="LYSINE DECARBOXYLASE-LIKE PROTEIN"/>
    <property type="match status" value="1"/>
</dbReference>
<dbReference type="Proteomes" id="UP000242592">
    <property type="component" value="Unassembled WGS sequence"/>
</dbReference>
<protein>
    <recommendedName>
        <fullName evidence="3">TIGR00725 family protein</fullName>
    </recommendedName>
</protein>
<organism evidence="1 2">
    <name type="scientific">Thermosipho atlanticus DSM 15807</name>
    <dbReference type="NCBI Taxonomy" id="1123380"/>
    <lineage>
        <taxon>Bacteria</taxon>
        <taxon>Thermotogati</taxon>
        <taxon>Thermotogota</taxon>
        <taxon>Thermotogae</taxon>
        <taxon>Thermotogales</taxon>
        <taxon>Fervidobacteriaceae</taxon>
        <taxon>Thermosipho</taxon>
    </lineage>
</organism>
<dbReference type="AlphaFoldDB" id="A0A1M5TR43"/>
<dbReference type="InterPro" id="IPR005268">
    <property type="entry name" value="CHP00725"/>
</dbReference>
<dbReference type="RefSeq" id="WP_073073658.1">
    <property type="nucleotide sequence ID" value="NZ_FQXN01000005.1"/>
</dbReference>
<dbReference type="GO" id="GO:0005829">
    <property type="term" value="C:cytosol"/>
    <property type="evidence" value="ECO:0007669"/>
    <property type="project" value="TreeGrafter"/>
</dbReference>
<dbReference type="SUPFAM" id="SSF102405">
    <property type="entry name" value="MCP/YpsA-like"/>
    <property type="match status" value="1"/>
</dbReference>
<sequence length="168" mass="18400">MKYVAVIGSSGNINENLRKICKKLGKELGKRYILVTGGRDGVMEEVAKGVKEVNGKIIGILPFDENGNKFNSLEIKTGLDYQMRSFILIKSADAVVSIGGEIGTAIDILIAYANKKPLILFKGTGGWTDRFQKVLLDGKFLDSRKLTEVKIANNINEVVNILKNVLGE</sequence>
<dbReference type="Gene3D" id="3.40.50.450">
    <property type="match status" value="1"/>
</dbReference>